<reference evidence="2 3" key="1">
    <citation type="submission" date="2021-03" db="EMBL/GenBank/DDBJ databases">
        <title>Complete genome of Streptomyces formicae strain 1H-GS9 (DSM 100524).</title>
        <authorList>
            <person name="Atanasov K.E."/>
            <person name="Altabella T."/>
            <person name="Ferrer A."/>
        </authorList>
    </citation>
    <scope>NUCLEOTIDE SEQUENCE [LARGE SCALE GENOMIC DNA]</scope>
    <source>
        <strain evidence="2 3">1H-GS9</strain>
    </source>
</reference>
<feature type="region of interest" description="Disordered" evidence="1">
    <location>
        <begin position="52"/>
        <end position="99"/>
    </location>
</feature>
<keyword evidence="3" id="KW-1185">Reference proteome</keyword>
<dbReference type="Proteomes" id="UP000828924">
    <property type="component" value="Chromosome"/>
</dbReference>
<proteinExistence type="predicted"/>
<evidence type="ECO:0000256" key="1">
    <source>
        <dbReference type="SAM" id="MobiDB-lite"/>
    </source>
</evidence>
<accession>A0ABY3WCY2</accession>
<sequence>MREHAGGGLPDDENLVRQWKRWESGKGMPGSFYRPVIAGAFGKEISALFPTQSPTAMDAGNDGSLGSQAVESASPTDEPAVPGSGAWQRESTDGTPNAVGRLTVRRAEAEAALSALERADRLDLATASDRALAYHLGALAETVRLLLRSVERAE</sequence>
<name>A0ABY3WCY2_9ACTN</name>
<organism evidence="2 3">
    <name type="scientific">Streptomyces formicae</name>
    <dbReference type="NCBI Taxonomy" id="1616117"/>
    <lineage>
        <taxon>Bacteria</taxon>
        <taxon>Bacillati</taxon>
        <taxon>Actinomycetota</taxon>
        <taxon>Actinomycetes</taxon>
        <taxon>Kitasatosporales</taxon>
        <taxon>Streptomycetaceae</taxon>
        <taxon>Streptomyces</taxon>
    </lineage>
</organism>
<gene>
    <name evidence="2" type="ORF">J4032_01830</name>
</gene>
<dbReference type="EMBL" id="CP071872">
    <property type="protein sequence ID" value="UNM10412.1"/>
    <property type="molecule type" value="Genomic_DNA"/>
</dbReference>
<evidence type="ECO:0000313" key="2">
    <source>
        <dbReference type="EMBL" id="UNM10412.1"/>
    </source>
</evidence>
<evidence type="ECO:0000313" key="3">
    <source>
        <dbReference type="Proteomes" id="UP000828924"/>
    </source>
</evidence>
<protein>
    <submittedName>
        <fullName evidence="2">Uncharacterized protein</fullName>
    </submittedName>
</protein>
<dbReference type="RefSeq" id="WP_242328916.1">
    <property type="nucleotide sequence ID" value="NZ_CP071872.1"/>
</dbReference>
<feature type="compositionally biased region" description="Polar residues" evidence="1">
    <location>
        <begin position="64"/>
        <end position="75"/>
    </location>
</feature>